<dbReference type="InterPro" id="IPR019931">
    <property type="entry name" value="LPXTG_anchor"/>
</dbReference>
<evidence type="ECO:0000256" key="1">
    <source>
        <dbReference type="ARBA" id="ARBA00022512"/>
    </source>
</evidence>
<dbReference type="EMBL" id="NGKW01000021">
    <property type="protein sequence ID" value="OTN83916.1"/>
    <property type="molecule type" value="Genomic_DNA"/>
</dbReference>
<evidence type="ECO:0000256" key="6">
    <source>
        <dbReference type="SAM" id="Phobius"/>
    </source>
</evidence>
<evidence type="ECO:0000259" key="8">
    <source>
        <dbReference type="PROSITE" id="PS50847"/>
    </source>
</evidence>
<evidence type="ECO:0000313" key="10">
    <source>
        <dbReference type="Proteomes" id="UP000194885"/>
    </source>
</evidence>
<evidence type="ECO:0000256" key="3">
    <source>
        <dbReference type="ARBA" id="ARBA00022729"/>
    </source>
</evidence>
<feature type="signal peptide" evidence="7">
    <location>
        <begin position="1"/>
        <end position="24"/>
    </location>
</feature>
<keyword evidence="1" id="KW-0134">Cell wall</keyword>
<evidence type="ECO:0000256" key="5">
    <source>
        <dbReference type="SAM" id="MobiDB-lite"/>
    </source>
</evidence>
<keyword evidence="4" id="KW-0572">Peptidoglycan-anchor</keyword>
<sequence length="223" mass="23635">MKKFAFVTLFNTALLVTTPIVSFADEVTSTNSNEAVTMATNDPTEPIDPTDPVEPVNPTDPVEPINPTNPIEPTTPTDPVEPTNPTEPVEPTKPTEPMNPTEPVEPITPTKTTEPTNPAEPIEPAKLVEPVNPSETPVNTDTGQVIVGVEESNPIIQLPDGTTKKVEAKEIGADVQKDGTVTVKGSDGKMKVLPKTGETTNIALSVLGSLMVLGSGIIFKKRI</sequence>
<feature type="compositionally biased region" description="Low complexity" evidence="5">
    <location>
        <begin position="63"/>
        <end position="89"/>
    </location>
</feature>
<keyword evidence="2" id="KW-0964">Secreted</keyword>
<feature type="region of interest" description="Disordered" evidence="5">
    <location>
        <begin position="37"/>
        <end position="122"/>
    </location>
</feature>
<feature type="compositionally biased region" description="Low complexity" evidence="5">
    <location>
        <begin position="101"/>
        <end position="120"/>
    </location>
</feature>
<dbReference type="Proteomes" id="UP000194885">
    <property type="component" value="Unassembled WGS sequence"/>
</dbReference>
<accession>A0A242AT35</accession>
<dbReference type="RefSeq" id="WP_086323979.1">
    <property type="nucleotide sequence ID" value="NZ_NGKW01000021.1"/>
</dbReference>
<keyword evidence="6" id="KW-0472">Membrane</keyword>
<feature type="transmembrane region" description="Helical" evidence="6">
    <location>
        <begin position="202"/>
        <end position="219"/>
    </location>
</feature>
<keyword evidence="6" id="KW-0812">Transmembrane</keyword>
<dbReference type="Pfam" id="PF00746">
    <property type="entry name" value="Gram_pos_anchor"/>
    <property type="match status" value="1"/>
</dbReference>
<comment type="caution">
    <text evidence="9">The sequence shown here is derived from an EMBL/GenBank/DDBJ whole genome shotgun (WGS) entry which is preliminary data.</text>
</comment>
<protein>
    <submittedName>
        <fullName evidence="9">Cell wall surface anchor protein</fullName>
    </submittedName>
</protein>
<evidence type="ECO:0000256" key="4">
    <source>
        <dbReference type="ARBA" id="ARBA00023088"/>
    </source>
</evidence>
<name>A0A242AT35_ENTFC</name>
<gene>
    <name evidence="9" type="ORF">A5810_003062</name>
</gene>
<dbReference type="PANTHER" id="PTHR10068">
    <property type="entry name" value="BONE MARROW PROTEOGLYCAN"/>
    <property type="match status" value="1"/>
</dbReference>
<dbReference type="AlphaFoldDB" id="A0A242AT35"/>
<feature type="domain" description="Gram-positive cocci surface proteins LPxTG" evidence="8">
    <location>
        <begin position="193"/>
        <end position="223"/>
    </location>
</feature>
<keyword evidence="3 7" id="KW-0732">Signal</keyword>
<evidence type="ECO:0000256" key="2">
    <source>
        <dbReference type="ARBA" id="ARBA00022525"/>
    </source>
</evidence>
<keyword evidence="6" id="KW-1133">Transmembrane helix</keyword>
<evidence type="ECO:0000313" key="9">
    <source>
        <dbReference type="EMBL" id="OTN83916.1"/>
    </source>
</evidence>
<organism evidence="9 10">
    <name type="scientific">Enterococcus faecium</name>
    <name type="common">Streptococcus faecium</name>
    <dbReference type="NCBI Taxonomy" id="1352"/>
    <lineage>
        <taxon>Bacteria</taxon>
        <taxon>Bacillati</taxon>
        <taxon>Bacillota</taxon>
        <taxon>Bacilli</taxon>
        <taxon>Lactobacillales</taxon>
        <taxon>Enterococcaceae</taxon>
        <taxon>Enterococcus</taxon>
    </lineage>
</organism>
<proteinExistence type="predicted"/>
<reference evidence="9 10" key="1">
    <citation type="submission" date="2017-05" db="EMBL/GenBank/DDBJ databases">
        <title>The Genome Sequence of Enterococcus faecium 7H8_DIV0219.</title>
        <authorList>
            <consortium name="The Broad Institute Genomics Platform"/>
            <consortium name="The Broad Institute Genomic Center for Infectious Diseases"/>
            <person name="Earl A."/>
            <person name="Manson A."/>
            <person name="Schwartman J."/>
            <person name="Gilmore M."/>
            <person name="Abouelleil A."/>
            <person name="Cao P."/>
            <person name="Chapman S."/>
            <person name="Cusick C."/>
            <person name="Shea T."/>
            <person name="Young S."/>
            <person name="Neafsey D."/>
            <person name="Nusbaum C."/>
            <person name="Birren B."/>
        </authorList>
    </citation>
    <scope>NUCLEOTIDE SEQUENCE [LARGE SCALE GENOMIC DNA]</scope>
    <source>
        <strain evidence="9 10">7H8_DIV0219</strain>
    </source>
</reference>
<dbReference type="PROSITE" id="PS50847">
    <property type="entry name" value="GRAM_POS_ANCHORING"/>
    <property type="match status" value="1"/>
</dbReference>
<dbReference type="NCBIfam" id="TIGR01167">
    <property type="entry name" value="LPXTG_anchor"/>
    <property type="match status" value="1"/>
</dbReference>
<feature type="chain" id="PRO_5012309000" evidence="7">
    <location>
        <begin position="25"/>
        <end position="223"/>
    </location>
</feature>
<evidence type="ECO:0000256" key="7">
    <source>
        <dbReference type="SAM" id="SignalP"/>
    </source>
</evidence>
<dbReference type="PANTHER" id="PTHR10068:SF14">
    <property type="entry name" value="CELL WALL ADHESIN EAP1"/>
    <property type="match status" value="1"/>
</dbReference>